<comment type="caution">
    <text evidence="2">The sequence shown here is derived from an EMBL/GenBank/DDBJ whole genome shotgun (WGS) entry which is preliminary data.</text>
</comment>
<dbReference type="AlphaFoldDB" id="A0A4S3JIL9"/>
<sequence>MGLRKRGPLRSETQSPKRTRIRSSEATQRLPPGPACPGAAKTRDRGSLSKIPLGSDIFEAFAKVRSDKDLTDEEAFLELLTTYDI</sequence>
<dbReference type="Proteomes" id="UP000308092">
    <property type="component" value="Unassembled WGS sequence"/>
</dbReference>
<accession>A0A4S3JIL9</accession>
<protein>
    <submittedName>
        <fullName evidence="2">Uncharacterized protein</fullName>
    </submittedName>
</protein>
<organism evidence="2 3">
    <name type="scientific">Aspergillus tanneri</name>
    <dbReference type="NCBI Taxonomy" id="1220188"/>
    <lineage>
        <taxon>Eukaryota</taxon>
        <taxon>Fungi</taxon>
        <taxon>Dikarya</taxon>
        <taxon>Ascomycota</taxon>
        <taxon>Pezizomycotina</taxon>
        <taxon>Eurotiomycetes</taxon>
        <taxon>Eurotiomycetidae</taxon>
        <taxon>Eurotiales</taxon>
        <taxon>Aspergillaceae</taxon>
        <taxon>Aspergillus</taxon>
        <taxon>Aspergillus subgen. Circumdati</taxon>
    </lineage>
</organism>
<name>A0A4S3JIL9_9EURO</name>
<feature type="region of interest" description="Disordered" evidence="1">
    <location>
        <begin position="1"/>
        <end position="48"/>
    </location>
</feature>
<dbReference type="EMBL" id="SOSA01000161">
    <property type="protein sequence ID" value="THC95356.1"/>
    <property type="molecule type" value="Genomic_DNA"/>
</dbReference>
<reference evidence="2 3" key="1">
    <citation type="submission" date="2019-03" db="EMBL/GenBank/DDBJ databases">
        <title>The genome sequence of a newly discovered highly antifungal drug resistant Aspergillus species, Aspergillus tanneri NIH 1004.</title>
        <authorList>
            <person name="Mounaud S."/>
            <person name="Singh I."/>
            <person name="Joardar V."/>
            <person name="Pakala S."/>
            <person name="Pakala S."/>
            <person name="Venepally P."/>
            <person name="Hoover J."/>
            <person name="Nierman W."/>
            <person name="Chung J."/>
            <person name="Losada L."/>
        </authorList>
    </citation>
    <scope>NUCLEOTIDE SEQUENCE [LARGE SCALE GENOMIC DNA]</scope>
    <source>
        <strain evidence="2 3">NIH1004</strain>
    </source>
</reference>
<keyword evidence="3" id="KW-1185">Reference proteome</keyword>
<proteinExistence type="predicted"/>
<evidence type="ECO:0000313" key="3">
    <source>
        <dbReference type="Proteomes" id="UP000308092"/>
    </source>
</evidence>
<evidence type="ECO:0000313" key="2">
    <source>
        <dbReference type="EMBL" id="THC95356.1"/>
    </source>
</evidence>
<gene>
    <name evidence="2" type="ORF">EYZ11_005170</name>
</gene>
<dbReference type="VEuPathDB" id="FungiDB:EYZ11_005170"/>
<evidence type="ECO:0000256" key="1">
    <source>
        <dbReference type="SAM" id="MobiDB-lite"/>
    </source>
</evidence>